<sequence length="655" mass="73682">MSDVIKRLLELEGQLKYHDYLYFELDNPQISDDQYEGLSSEYRKLREERPDYKTAYGQGFVAPDPSMELVPIIEPMLSVSKKKTKEEYLGWVKDKTESNGIHEDKLDGMALRIIYVDGDLARIHTRGDGINGADVSHRRQLLLNVPDHIPTDVDKGRTEYTGEAFCTFKDFDNYVKLHGLDPDDTDPRSTVSGLMKRHKASDRDRGLPIYFKVYGASRSVRERFETYTELREHFTDIGFDVPMLIDGGMLQEFLNLPHKPALEYPIDGIVVKDNNLRHWDVTQGNEYWTYATCYKFPSMSMNTTVKGIDWSLSMKGQLIGTIVYDPVNYEGTKLSRAKLDYAQSYFDKGLSVGSVIQITKSNEVIPRIVGLVSVGDGTRLKYPDHCPFCNEMVSLDKEAGTAFCENDACEGQLVRQLIRLADRKDGLDIKGLGDVGIQALLDHGFLSRPADLFNLTEDDLINSGIHRGAAESVIAQIKDLNRFDLHRWLCALGIPGLGKVRSVEISNFSGKNRRNDGLQFSNLEDLIGLLTDPKFLSDLFGLDGLVIGNYVLQNQEEVTDFLSHYDFTLERMPALDGIPVAITGGWVAMTRDILKDKLGEAGFILSDKVTKSCKFLLVGDSPSASKMEKAKKYNIPVIDIRSIHDLNVIVTVLSN</sequence>
<dbReference type="InterPro" id="IPR010994">
    <property type="entry name" value="RuvA_2-like"/>
</dbReference>
<dbReference type="SMART" id="SM00532">
    <property type="entry name" value="LIGANc"/>
    <property type="match status" value="1"/>
</dbReference>
<evidence type="ECO:0000256" key="4">
    <source>
        <dbReference type="ARBA" id="ARBA00023027"/>
    </source>
</evidence>
<dbReference type="GO" id="GO:0003911">
    <property type="term" value="F:DNA ligase (NAD+) activity"/>
    <property type="evidence" value="ECO:0007669"/>
    <property type="project" value="UniProtKB-EC"/>
</dbReference>
<keyword evidence="8" id="KW-1185">Reference proteome</keyword>
<dbReference type="InterPro" id="IPR012340">
    <property type="entry name" value="NA-bd_OB-fold"/>
</dbReference>
<dbReference type="GO" id="GO:0046872">
    <property type="term" value="F:metal ion binding"/>
    <property type="evidence" value="ECO:0007669"/>
    <property type="project" value="UniProtKB-KW"/>
</dbReference>
<dbReference type="InterPro" id="IPR001679">
    <property type="entry name" value="DNA_ligase"/>
</dbReference>
<reference evidence="7" key="1">
    <citation type="submission" date="2021-07" db="EMBL/GenBank/DDBJ databases">
        <authorList>
            <person name="Roth S.J."/>
            <person name="Krukonis G.P."/>
            <person name="Delesalle V.A."/>
        </authorList>
    </citation>
    <scope>NUCLEOTIDE SEQUENCE</scope>
</reference>
<dbReference type="Pfam" id="PF01653">
    <property type="entry name" value="DNA_ligase_aden"/>
    <property type="match status" value="1"/>
</dbReference>
<evidence type="ECO:0000313" key="7">
    <source>
        <dbReference type="EMBL" id="QZA70626.1"/>
    </source>
</evidence>
<dbReference type="KEGG" id="vg:77944031"/>
<keyword evidence="2 7" id="KW-0436">Ligase</keyword>
<accession>A0AAE7X1U9</accession>
<dbReference type="SUPFAM" id="SSF52113">
    <property type="entry name" value="BRCT domain"/>
    <property type="match status" value="1"/>
</dbReference>
<dbReference type="Gene3D" id="3.40.50.10190">
    <property type="entry name" value="BRCT domain"/>
    <property type="match status" value="1"/>
</dbReference>
<dbReference type="InterPro" id="IPR001357">
    <property type="entry name" value="BRCT_dom"/>
</dbReference>
<dbReference type="Gene3D" id="2.40.50.140">
    <property type="entry name" value="Nucleic acid-binding proteins"/>
    <property type="match status" value="1"/>
</dbReference>
<dbReference type="EMBL" id="MZ501267">
    <property type="protein sequence ID" value="QZA70626.1"/>
    <property type="molecule type" value="Genomic_DNA"/>
</dbReference>
<dbReference type="SUPFAM" id="SSF56091">
    <property type="entry name" value="DNA ligase/mRNA capping enzyme, catalytic domain"/>
    <property type="match status" value="1"/>
</dbReference>
<dbReference type="SUPFAM" id="SSF47781">
    <property type="entry name" value="RuvA domain 2-like"/>
    <property type="match status" value="1"/>
</dbReference>
<evidence type="ECO:0000256" key="1">
    <source>
        <dbReference type="ARBA" id="ARBA00012722"/>
    </source>
</evidence>
<proteinExistence type="predicted"/>
<evidence type="ECO:0000259" key="6">
    <source>
        <dbReference type="SMART" id="SM00532"/>
    </source>
</evidence>
<evidence type="ECO:0000313" key="8">
    <source>
        <dbReference type="Proteomes" id="UP000827517"/>
    </source>
</evidence>
<evidence type="ECO:0000256" key="5">
    <source>
        <dbReference type="ARBA" id="ARBA00034005"/>
    </source>
</evidence>
<protein>
    <recommendedName>
        <fullName evidence="1">DNA ligase (NAD(+))</fullName>
        <ecNumber evidence="1">6.5.1.2</ecNumber>
    </recommendedName>
</protein>
<dbReference type="Gene3D" id="1.10.150.20">
    <property type="entry name" value="5' to 3' exonuclease, C-terminal subdomain"/>
    <property type="match status" value="1"/>
</dbReference>
<dbReference type="GeneID" id="77944031"/>
<feature type="domain" description="NAD-dependent DNA ligase N-terminal" evidence="6">
    <location>
        <begin position="3"/>
        <end position="425"/>
    </location>
</feature>
<name>A0AAE7X1U9_9CAUD</name>
<keyword evidence="4" id="KW-0520">NAD</keyword>
<evidence type="ECO:0000256" key="3">
    <source>
        <dbReference type="ARBA" id="ARBA00022705"/>
    </source>
</evidence>
<dbReference type="Gene3D" id="3.30.470.30">
    <property type="entry name" value="DNA ligase/mRNA capping enzyme"/>
    <property type="match status" value="1"/>
</dbReference>
<dbReference type="SUPFAM" id="SSF50249">
    <property type="entry name" value="Nucleic acid-binding proteins"/>
    <property type="match status" value="1"/>
</dbReference>
<comment type="catalytic activity">
    <reaction evidence="5">
        <text>NAD(+) + (deoxyribonucleotide)n-3'-hydroxyl + 5'-phospho-(deoxyribonucleotide)m = (deoxyribonucleotide)n+m + AMP + beta-nicotinamide D-nucleotide.</text>
        <dbReference type="EC" id="6.5.1.2"/>
    </reaction>
</comment>
<dbReference type="EC" id="6.5.1.2" evidence="1"/>
<dbReference type="PIRSF" id="PIRSF001604">
    <property type="entry name" value="LigA"/>
    <property type="match status" value="1"/>
</dbReference>
<dbReference type="GO" id="GO:0006260">
    <property type="term" value="P:DNA replication"/>
    <property type="evidence" value="ECO:0007669"/>
    <property type="project" value="UniProtKB-KW"/>
</dbReference>
<evidence type="ECO:0000256" key="2">
    <source>
        <dbReference type="ARBA" id="ARBA00022598"/>
    </source>
</evidence>
<organism evidence="7 8">
    <name type="scientific">Erwinia phage AH04</name>
    <dbReference type="NCBI Taxonomy" id="2869569"/>
    <lineage>
        <taxon>Viruses</taxon>
        <taxon>Duplodnaviria</taxon>
        <taxon>Heunggongvirae</taxon>
        <taxon>Uroviricota</taxon>
        <taxon>Caudoviricetes</taxon>
        <taxon>Chimalliviridae</taxon>
        <taxon>Meadowvirus</taxon>
        <taxon>Meadowvirus AH04</taxon>
    </lineage>
</organism>
<dbReference type="Proteomes" id="UP000827517">
    <property type="component" value="Segment"/>
</dbReference>
<dbReference type="GO" id="GO:0006281">
    <property type="term" value="P:DNA repair"/>
    <property type="evidence" value="ECO:0007669"/>
    <property type="project" value="InterPro"/>
</dbReference>
<dbReference type="Pfam" id="PF00533">
    <property type="entry name" value="BRCT"/>
    <property type="match status" value="1"/>
</dbReference>
<dbReference type="Gene3D" id="1.10.287.610">
    <property type="entry name" value="Helix hairpin bin"/>
    <property type="match status" value="1"/>
</dbReference>
<dbReference type="InterPro" id="IPR013839">
    <property type="entry name" value="DNAligase_adenylation"/>
</dbReference>
<keyword evidence="3" id="KW-0235">DNA replication</keyword>
<dbReference type="InterPro" id="IPR013840">
    <property type="entry name" value="DNAligase_N"/>
</dbReference>
<gene>
    <name evidence="7" type="primary">150</name>
    <name evidence="7" type="ORF">AH04_150</name>
</gene>
<dbReference type="InterPro" id="IPR036420">
    <property type="entry name" value="BRCT_dom_sf"/>
</dbReference>
<dbReference type="RefSeq" id="YP_010667904.1">
    <property type="nucleotide sequence ID" value="NC_070952.1"/>
</dbReference>